<dbReference type="InterPro" id="IPR011611">
    <property type="entry name" value="PfkB_dom"/>
</dbReference>
<gene>
    <name evidence="2" type="ORF">SAMN05444167_3130</name>
</gene>
<accession>A0A1G7NFZ3</accession>
<dbReference type="SUPFAM" id="SSF53613">
    <property type="entry name" value="Ribokinase-like"/>
    <property type="match status" value="1"/>
</dbReference>
<dbReference type="EMBL" id="LT629690">
    <property type="protein sequence ID" value="SDF72837.1"/>
    <property type="molecule type" value="Genomic_DNA"/>
</dbReference>
<proteinExistence type="predicted"/>
<sequence>MAVFGDFCIDAYWDLDEGEEEYSLETGLKVRRVRRQRYSLGGAGNVVANLAALNVGHVQALGISGTDPFGEVMHSMLSDYRNCKCDVIEDAAWQTMVYAKPCIGNLEEGRIDFGSFNESNESVTERLLERLESAAARHDVVILNQQVETGVSSPKLIERMNGIIASSKKAVFLVDARHHLEKFSGALLKVNMGEAAKLLNEAPESLHEDERAIEFATRIYERTSKPTFITRGDKGIAVAADGKVSLIAGWPVEGPIDTVGAGDTVVATIAAALATGATPLQAATLANLAATVTVKKLQTTGTASPAEILAAAGVRYP</sequence>
<dbReference type="Pfam" id="PF00294">
    <property type="entry name" value="PfkB"/>
    <property type="match status" value="1"/>
</dbReference>
<reference evidence="2 3" key="1">
    <citation type="submission" date="2016-10" db="EMBL/GenBank/DDBJ databases">
        <authorList>
            <person name="de Groot N.N."/>
        </authorList>
    </citation>
    <scope>NUCLEOTIDE SEQUENCE [LARGE SCALE GENOMIC DNA]</scope>
    <source>
        <strain evidence="2 3">GAS232</strain>
    </source>
</reference>
<protein>
    <submittedName>
        <fullName evidence="2">RfaE bifunctional protein, domain I</fullName>
    </submittedName>
</protein>
<evidence type="ECO:0000313" key="2">
    <source>
        <dbReference type="EMBL" id="SDF72837.1"/>
    </source>
</evidence>
<dbReference type="GO" id="GO:0033785">
    <property type="term" value="F:heptose 7-phosphate kinase activity"/>
    <property type="evidence" value="ECO:0007669"/>
    <property type="project" value="TreeGrafter"/>
</dbReference>
<dbReference type="PANTHER" id="PTHR46969:SF1">
    <property type="entry name" value="BIFUNCTIONAL PROTEIN HLDE"/>
    <property type="match status" value="1"/>
</dbReference>
<dbReference type="InterPro" id="IPR029056">
    <property type="entry name" value="Ribokinase-like"/>
</dbReference>
<dbReference type="Proteomes" id="UP000182427">
    <property type="component" value="Chromosome I"/>
</dbReference>
<evidence type="ECO:0000313" key="3">
    <source>
        <dbReference type="Proteomes" id="UP000182427"/>
    </source>
</evidence>
<dbReference type="GO" id="GO:0033786">
    <property type="term" value="F:heptose-1-phosphate adenylyltransferase activity"/>
    <property type="evidence" value="ECO:0007669"/>
    <property type="project" value="TreeGrafter"/>
</dbReference>
<dbReference type="Gene3D" id="3.40.1190.20">
    <property type="match status" value="1"/>
</dbReference>
<dbReference type="AlphaFoldDB" id="A0A1G7NFZ3"/>
<dbReference type="GO" id="GO:0005829">
    <property type="term" value="C:cytosol"/>
    <property type="evidence" value="ECO:0007669"/>
    <property type="project" value="TreeGrafter"/>
</dbReference>
<organism evidence="2 3">
    <name type="scientific">Terriglobus roseus</name>
    <dbReference type="NCBI Taxonomy" id="392734"/>
    <lineage>
        <taxon>Bacteria</taxon>
        <taxon>Pseudomonadati</taxon>
        <taxon>Acidobacteriota</taxon>
        <taxon>Terriglobia</taxon>
        <taxon>Terriglobales</taxon>
        <taxon>Acidobacteriaceae</taxon>
        <taxon>Terriglobus</taxon>
    </lineage>
</organism>
<feature type="domain" description="Carbohydrate kinase PfkB" evidence="1">
    <location>
        <begin position="22"/>
        <end position="301"/>
    </location>
</feature>
<name>A0A1G7NFZ3_9BACT</name>
<evidence type="ECO:0000259" key="1">
    <source>
        <dbReference type="Pfam" id="PF00294"/>
    </source>
</evidence>
<keyword evidence="3" id="KW-1185">Reference proteome</keyword>
<dbReference type="PANTHER" id="PTHR46969">
    <property type="entry name" value="BIFUNCTIONAL PROTEIN HLDE"/>
    <property type="match status" value="1"/>
</dbReference>